<name>A0A9K3GS85_9EUKA</name>
<protein>
    <submittedName>
        <fullName evidence="1">Uncharacterized protein</fullName>
    </submittedName>
</protein>
<dbReference type="EMBL" id="BDIP01009798">
    <property type="protein sequence ID" value="GIQ92471.1"/>
    <property type="molecule type" value="Genomic_DNA"/>
</dbReference>
<dbReference type="AlphaFoldDB" id="A0A9K3GS85"/>
<organism evidence="1 2">
    <name type="scientific">Kipferlia bialata</name>
    <dbReference type="NCBI Taxonomy" id="797122"/>
    <lineage>
        <taxon>Eukaryota</taxon>
        <taxon>Metamonada</taxon>
        <taxon>Carpediemonas-like organisms</taxon>
        <taxon>Kipferlia</taxon>
    </lineage>
</organism>
<accession>A0A9K3GS85</accession>
<sequence length="44" mass="4918">VVEAARDSPWYTPPDSVIDALAEETGFTEQEVTSFFGHSQQIVY</sequence>
<keyword evidence="2" id="KW-1185">Reference proteome</keyword>
<evidence type="ECO:0000313" key="2">
    <source>
        <dbReference type="Proteomes" id="UP000265618"/>
    </source>
</evidence>
<feature type="non-terminal residue" evidence="1">
    <location>
        <position position="44"/>
    </location>
</feature>
<proteinExistence type="predicted"/>
<evidence type="ECO:0000313" key="1">
    <source>
        <dbReference type="EMBL" id="GIQ92471.1"/>
    </source>
</evidence>
<dbReference type="Proteomes" id="UP000265618">
    <property type="component" value="Unassembled WGS sequence"/>
</dbReference>
<feature type="non-terminal residue" evidence="1">
    <location>
        <position position="1"/>
    </location>
</feature>
<comment type="caution">
    <text evidence="1">The sequence shown here is derived from an EMBL/GenBank/DDBJ whole genome shotgun (WGS) entry which is preliminary data.</text>
</comment>
<gene>
    <name evidence="1" type="ORF">KIPB_016261</name>
</gene>
<reference evidence="1 2" key="1">
    <citation type="journal article" date="2018" name="PLoS ONE">
        <title>The draft genome of Kipferlia bialata reveals reductive genome evolution in fornicate parasites.</title>
        <authorList>
            <person name="Tanifuji G."/>
            <person name="Takabayashi S."/>
            <person name="Kume K."/>
            <person name="Takagi M."/>
            <person name="Nakayama T."/>
            <person name="Kamikawa R."/>
            <person name="Inagaki Y."/>
            <person name="Hashimoto T."/>
        </authorList>
    </citation>
    <scope>NUCLEOTIDE SEQUENCE [LARGE SCALE GENOMIC DNA]</scope>
    <source>
        <strain evidence="1">NY0173</strain>
    </source>
</reference>